<reference evidence="9" key="2">
    <citation type="submission" date="2022-03" db="EMBL/GenBank/DDBJ databases">
        <title>Draft title - Genomic analysis of global carrot germplasm unveils the trajectory of domestication and the origin of high carotenoid orange carrot.</title>
        <authorList>
            <person name="Iorizzo M."/>
            <person name="Ellison S."/>
            <person name="Senalik D."/>
            <person name="Macko-Podgorni A."/>
            <person name="Grzebelus D."/>
            <person name="Bostan H."/>
            <person name="Rolling W."/>
            <person name="Curaba J."/>
            <person name="Simon P."/>
        </authorList>
    </citation>
    <scope>NUCLEOTIDE SEQUENCE</scope>
    <source>
        <tissue evidence="9">Leaf</tissue>
    </source>
</reference>
<keyword evidence="5 6" id="KW-0472">Membrane</keyword>
<evidence type="ECO:0000313" key="10">
    <source>
        <dbReference type="Proteomes" id="UP000077755"/>
    </source>
</evidence>
<feature type="domain" description="Amino acid transporter transmembrane" evidence="7">
    <location>
        <begin position="30"/>
        <end position="108"/>
    </location>
</feature>
<feature type="transmembrane region" description="Helical" evidence="6">
    <location>
        <begin position="82"/>
        <end position="108"/>
    </location>
</feature>
<evidence type="ECO:0000256" key="2">
    <source>
        <dbReference type="ARBA" id="ARBA00022692"/>
    </source>
</evidence>
<keyword evidence="2 6" id="KW-0812">Transmembrane</keyword>
<protein>
    <recommendedName>
        <fullName evidence="7">Amino acid transporter transmembrane domain-containing protein</fullName>
    </recommendedName>
</protein>
<evidence type="ECO:0000256" key="4">
    <source>
        <dbReference type="ARBA" id="ARBA00022989"/>
    </source>
</evidence>
<comment type="subcellular location">
    <subcellularLocation>
        <location evidence="1">Membrane</location>
    </subcellularLocation>
</comment>
<dbReference type="GO" id="GO:0016020">
    <property type="term" value="C:membrane"/>
    <property type="evidence" value="ECO:0007669"/>
    <property type="project" value="UniProtKB-SubCell"/>
</dbReference>
<feature type="transmembrane region" description="Helical" evidence="6">
    <location>
        <begin position="48"/>
        <end position="70"/>
    </location>
</feature>
<organism evidence="8">
    <name type="scientific">Daucus carota subsp. sativus</name>
    <name type="common">Carrot</name>
    <dbReference type="NCBI Taxonomy" id="79200"/>
    <lineage>
        <taxon>Eukaryota</taxon>
        <taxon>Viridiplantae</taxon>
        <taxon>Streptophyta</taxon>
        <taxon>Embryophyta</taxon>
        <taxon>Tracheophyta</taxon>
        <taxon>Spermatophyta</taxon>
        <taxon>Magnoliopsida</taxon>
        <taxon>eudicotyledons</taxon>
        <taxon>Gunneridae</taxon>
        <taxon>Pentapetalae</taxon>
        <taxon>asterids</taxon>
        <taxon>campanulids</taxon>
        <taxon>Apiales</taxon>
        <taxon>Apiaceae</taxon>
        <taxon>Apioideae</taxon>
        <taxon>Scandiceae</taxon>
        <taxon>Daucinae</taxon>
        <taxon>Daucus</taxon>
        <taxon>Daucus sect. Daucus</taxon>
    </lineage>
</organism>
<keyword evidence="4 6" id="KW-1133">Transmembrane helix</keyword>
<keyword evidence="10" id="KW-1185">Reference proteome</keyword>
<sequence length="128" mass="14497">MRIDALKARFSSMLFEFSSKEEILASELNCINNFTSVIAMLLRFFNDFLGLIGAAFFYPSTVYIPIEMVIGRAKTPKFSFTWVWLKILSWVCLIVSIVAAAGSVEGLITDLKTYRPKTYNSVKVNVIH</sequence>
<keyword evidence="3" id="KW-0813">Transport</keyword>
<dbReference type="Gramene" id="KZM84389">
    <property type="protein sequence ID" value="KZM84389"/>
    <property type="gene ID" value="DCAR_028189"/>
</dbReference>
<dbReference type="Proteomes" id="UP000077755">
    <property type="component" value="Chromosome 8"/>
</dbReference>
<dbReference type="Pfam" id="PF01490">
    <property type="entry name" value="Aa_trans"/>
    <property type="match status" value="1"/>
</dbReference>
<dbReference type="EMBL" id="LNRQ01000008">
    <property type="protein sequence ID" value="KZM84389.1"/>
    <property type="molecule type" value="Genomic_DNA"/>
</dbReference>
<gene>
    <name evidence="8" type="ORF">DCAR_028189</name>
    <name evidence="9" type="ORF">DCAR_0831187</name>
</gene>
<evidence type="ECO:0000256" key="1">
    <source>
        <dbReference type="ARBA" id="ARBA00004370"/>
    </source>
</evidence>
<dbReference type="InterPro" id="IPR013057">
    <property type="entry name" value="AA_transpt_TM"/>
</dbReference>
<accession>A0A175YLC3</accession>
<name>A0A175YLC3_DAUCS</name>
<dbReference type="GO" id="GO:0006865">
    <property type="term" value="P:amino acid transport"/>
    <property type="evidence" value="ECO:0007669"/>
    <property type="project" value="UniProtKB-KW"/>
</dbReference>
<proteinExistence type="predicted"/>
<evidence type="ECO:0000259" key="7">
    <source>
        <dbReference type="Pfam" id="PF01490"/>
    </source>
</evidence>
<dbReference type="EMBL" id="CP093350">
    <property type="protein sequence ID" value="WOH11696.1"/>
    <property type="molecule type" value="Genomic_DNA"/>
</dbReference>
<evidence type="ECO:0000256" key="5">
    <source>
        <dbReference type="ARBA" id="ARBA00023136"/>
    </source>
</evidence>
<evidence type="ECO:0000313" key="9">
    <source>
        <dbReference type="EMBL" id="WOH11696.1"/>
    </source>
</evidence>
<evidence type="ECO:0000256" key="6">
    <source>
        <dbReference type="SAM" id="Phobius"/>
    </source>
</evidence>
<dbReference type="STRING" id="79200.A0A175YLC3"/>
<dbReference type="AlphaFoldDB" id="A0A175YLC3"/>
<evidence type="ECO:0000256" key="3">
    <source>
        <dbReference type="ARBA" id="ARBA00022970"/>
    </source>
</evidence>
<keyword evidence="3" id="KW-0029">Amino-acid transport</keyword>
<reference evidence="8" key="1">
    <citation type="journal article" date="2016" name="Nat. Genet.">
        <title>A high-quality carrot genome assembly provides new insights into carotenoid accumulation and asterid genome evolution.</title>
        <authorList>
            <person name="Iorizzo M."/>
            <person name="Ellison S."/>
            <person name="Senalik D."/>
            <person name="Zeng P."/>
            <person name="Satapoomin P."/>
            <person name="Huang J."/>
            <person name="Bowman M."/>
            <person name="Iovene M."/>
            <person name="Sanseverino W."/>
            <person name="Cavagnaro P."/>
            <person name="Yildiz M."/>
            <person name="Macko-Podgorni A."/>
            <person name="Moranska E."/>
            <person name="Grzebelus E."/>
            <person name="Grzebelus D."/>
            <person name="Ashrafi H."/>
            <person name="Zheng Z."/>
            <person name="Cheng S."/>
            <person name="Spooner D."/>
            <person name="Van Deynze A."/>
            <person name="Simon P."/>
        </authorList>
    </citation>
    <scope>NUCLEOTIDE SEQUENCE [LARGE SCALE GENOMIC DNA]</scope>
    <source>
        <tissue evidence="8">Leaf</tissue>
    </source>
</reference>
<evidence type="ECO:0000313" key="8">
    <source>
        <dbReference type="EMBL" id="KZM84389.1"/>
    </source>
</evidence>